<evidence type="ECO:0000313" key="2">
    <source>
        <dbReference type="Proteomes" id="UP000095287"/>
    </source>
</evidence>
<reference evidence="3" key="1">
    <citation type="submission" date="2016-11" db="UniProtKB">
        <authorList>
            <consortium name="WormBaseParasite"/>
        </authorList>
    </citation>
    <scope>IDENTIFICATION</scope>
</reference>
<feature type="transmembrane region" description="Helical" evidence="1">
    <location>
        <begin position="91"/>
        <end position="114"/>
    </location>
</feature>
<proteinExistence type="predicted"/>
<accession>A0A1I8AWW1</accession>
<dbReference type="WBParaSite" id="L893_g9906.t2">
    <property type="protein sequence ID" value="L893_g9906.t2"/>
    <property type="gene ID" value="L893_g9906"/>
</dbReference>
<sequence length="209" mass="23736">MIYRNEAYTMVREDKTRCCFGCCDIVHGMIATGIFSVIQGILEIVILVFTDLPTVLNIGLAICALVHIVFGFFAAYGAWHRTSYLLKPFMAMAKSITVACTIAIIFSLCSHINYETAIDNFKLWDRRTHPDDEERKTRIALGLFTAAFATALLISAFHFVFAKKCYRYLKSEEVIAKHRPTPNTLSPPNPNDRLAARMNDRHVIKSNYF</sequence>
<feature type="transmembrane region" description="Helical" evidence="1">
    <location>
        <begin position="55"/>
        <end position="79"/>
    </location>
</feature>
<keyword evidence="1" id="KW-0472">Membrane</keyword>
<evidence type="ECO:0000313" key="3">
    <source>
        <dbReference type="WBParaSite" id="L893_g9906.t2"/>
    </source>
</evidence>
<feature type="transmembrane region" description="Helical" evidence="1">
    <location>
        <begin position="139"/>
        <end position="161"/>
    </location>
</feature>
<name>A0A1I8AWW1_9BILA</name>
<organism evidence="2 3">
    <name type="scientific">Steinernema glaseri</name>
    <dbReference type="NCBI Taxonomy" id="37863"/>
    <lineage>
        <taxon>Eukaryota</taxon>
        <taxon>Metazoa</taxon>
        <taxon>Ecdysozoa</taxon>
        <taxon>Nematoda</taxon>
        <taxon>Chromadorea</taxon>
        <taxon>Rhabditida</taxon>
        <taxon>Tylenchina</taxon>
        <taxon>Panagrolaimomorpha</taxon>
        <taxon>Strongyloidoidea</taxon>
        <taxon>Steinernematidae</taxon>
        <taxon>Steinernema</taxon>
    </lineage>
</organism>
<dbReference type="AlphaFoldDB" id="A0A1I8AWW1"/>
<keyword evidence="1" id="KW-1133">Transmembrane helix</keyword>
<keyword evidence="2" id="KW-1185">Reference proteome</keyword>
<evidence type="ECO:0000256" key="1">
    <source>
        <dbReference type="SAM" id="Phobius"/>
    </source>
</evidence>
<protein>
    <submittedName>
        <fullName evidence="3">MARVEL domain-containing protein</fullName>
    </submittedName>
</protein>
<feature type="transmembrane region" description="Helical" evidence="1">
    <location>
        <begin position="21"/>
        <end position="49"/>
    </location>
</feature>
<keyword evidence="1" id="KW-0812">Transmembrane</keyword>
<dbReference type="Proteomes" id="UP000095287">
    <property type="component" value="Unplaced"/>
</dbReference>